<gene>
    <name evidence="1" type="ORF">Pint_34402</name>
</gene>
<proteinExistence type="predicted"/>
<dbReference type="EMBL" id="CM047749">
    <property type="protein sequence ID" value="KAJ0011123.1"/>
    <property type="molecule type" value="Genomic_DNA"/>
</dbReference>
<accession>A0ACC0X6S4</accession>
<protein>
    <submittedName>
        <fullName evidence="1">Uncharacterized protein</fullName>
    </submittedName>
</protein>
<reference evidence="2" key="1">
    <citation type="journal article" date="2023" name="G3 (Bethesda)">
        <title>Genome assembly and association tests identify interacting loci associated with vigor, precocity, and sex in interspecific pistachio rootstocks.</title>
        <authorList>
            <person name="Palmer W."/>
            <person name="Jacygrad E."/>
            <person name="Sagayaradj S."/>
            <person name="Cavanaugh K."/>
            <person name="Han R."/>
            <person name="Bertier L."/>
            <person name="Beede B."/>
            <person name="Kafkas S."/>
            <person name="Golino D."/>
            <person name="Preece J."/>
            <person name="Michelmore R."/>
        </authorList>
    </citation>
    <scope>NUCLEOTIDE SEQUENCE [LARGE SCALE GENOMIC DNA]</scope>
</reference>
<evidence type="ECO:0000313" key="2">
    <source>
        <dbReference type="Proteomes" id="UP001163603"/>
    </source>
</evidence>
<evidence type="ECO:0000313" key="1">
    <source>
        <dbReference type="EMBL" id="KAJ0011123.1"/>
    </source>
</evidence>
<comment type="caution">
    <text evidence="1">The sequence shown here is derived from an EMBL/GenBank/DDBJ whole genome shotgun (WGS) entry which is preliminary data.</text>
</comment>
<name>A0ACC0X6S4_9ROSI</name>
<keyword evidence="2" id="KW-1185">Reference proteome</keyword>
<dbReference type="Proteomes" id="UP001163603">
    <property type="component" value="Chromosome 14"/>
</dbReference>
<sequence>MDARPLLTFLKIKQKLTVSRKADGFEIANAVRKCSYLTFNLYQLLDCDNEQGSHVFLLDTPKGRLSDAEQDLLPHNYGYLLQLFQDQPKTCHQIRMSLY</sequence>
<organism evidence="1 2">
    <name type="scientific">Pistacia integerrima</name>
    <dbReference type="NCBI Taxonomy" id="434235"/>
    <lineage>
        <taxon>Eukaryota</taxon>
        <taxon>Viridiplantae</taxon>
        <taxon>Streptophyta</taxon>
        <taxon>Embryophyta</taxon>
        <taxon>Tracheophyta</taxon>
        <taxon>Spermatophyta</taxon>
        <taxon>Magnoliopsida</taxon>
        <taxon>eudicotyledons</taxon>
        <taxon>Gunneridae</taxon>
        <taxon>Pentapetalae</taxon>
        <taxon>rosids</taxon>
        <taxon>malvids</taxon>
        <taxon>Sapindales</taxon>
        <taxon>Anacardiaceae</taxon>
        <taxon>Pistacia</taxon>
    </lineage>
</organism>